<comment type="caution">
    <text evidence="1">The sequence shown here is derived from an EMBL/GenBank/DDBJ whole genome shotgun (WGS) entry which is preliminary data.</text>
</comment>
<keyword evidence="1" id="KW-0456">Lyase</keyword>
<evidence type="ECO:0000313" key="2">
    <source>
        <dbReference type="Proteomes" id="UP000549971"/>
    </source>
</evidence>
<dbReference type="Gene3D" id="3.20.10.10">
    <property type="entry name" value="D-amino Acid Aminotransferase, subunit A, domain 2"/>
    <property type="match status" value="1"/>
</dbReference>
<gene>
    <name evidence="1" type="ORF">HDA39_004615</name>
</gene>
<organism evidence="1 2">
    <name type="scientific">Kribbella italica</name>
    <dbReference type="NCBI Taxonomy" id="1540520"/>
    <lineage>
        <taxon>Bacteria</taxon>
        <taxon>Bacillati</taxon>
        <taxon>Actinomycetota</taxon>
        <taxon>Actinomycetes</taxon>
        <taxon>Propionibacteriales</taxon>
        <taxon>Kribbellaceae</taxon>
        <taxon>Kribbella</taxon>
    </lineage>
</organism>
<keyword evidence="1" id="KW-0808">Transferase</keyword>
<dbReference type="InterPro" id="IPR036038">
    <property type="entry name" value="Aminotransferase-like"/>
</dbReference>
<evidence type="ECO:0000313" key="1">
    <source>
        <dbReference type="EMBL" id="MBB5837881.1"/>
    </source>
</evidence>
<dbReference type="Pfam" id="PF01063">
    <property type="entry name" value="Aminotran_4"/>
    <property type="match status" value="1"/>
</dbReference>
<dbReference type="InterPro" id="IPR043132">
    <property type="entry name" value="BCAT-like_C"/>
</dbReference>
<dbReference type="SUPFAM" id="SSF56752">
    <property type="entry name" value="D-aminoacid aminotransferase-like PLP-dependent enzymes"/>
    <property type="match status" value="1"/>
</dbReference>
<dbReference type="EMBL" id="JACHMY010000001">
    <property type="protein sequence ID" value="MBB5837881.1"/>
    <property type="molecule type" value="Genomic_DNA"/>
</dbReference>
<dbReference type="GO" id="GO:0008483">
    <property type="term" value="F:transaminase activity"/>
    <property type="evidence" value="ECO:0007669"/>
    <property type="project" value="UniProtKB-KW"/>
</dbReference>
<dbReference type="GO" id="GO:0016829">
    <property type="term" value="F:lyase activity"/>
    <property type="evidence" value="ECO:0007669"/>
    <property type="project" value="UniProtKB-KW"/>
</dbReference>
<dbReference type="RefSeq" id="WP_184798246.1">
    <property type="nucleotide sequence ID" value="NZ_JACHMY010000001.1"/>
</dbReference>
<sequence length="234" mass="25067">MNSVLVADSFLVHNGQVRGLDLHRERFATSCAALGESGAGAFFDDQVGRFPAFGRWFPRFELSAAGLAVQLRPAPTQGGRIRIAVHSGADPRTQPLVKGPDLEALGALKAEAAADCGADEVLLMDPDGIAVEAAYSALAWWEGDTLHFPPSDRPFLPSVTAHLVRDLAIARGVEVAETARRPEDLAEVDELWLLNALHGIRPVHAWHDGPIDPLPASAATNWQQALTALARPIN</sequence>
<dbReference type="Proteomes" id="UP000549971">
    <property type="component" value="Unassembled WGS sequence"/>
</dbReference>
<keyword evidence="1" id="KW-0032">Aminotransferase</keyword>
<accession>A0A7W9J944</accession>
<dbReference type="InterPro" id="IPR001544">
    <property type="entry name" value="Aminotrans_IV"/>
</dbReference>
<dbReference type="AlphaFoldDB" id="A0A7W9J944"/>
<keyword evidence="2" id="KW-1185">Reference proteome</keyword>
<name>A0A7W9J944_9ACTN</name>
<proteinExistence type="predicted"/>
<protein>
    <submittedName>
        <fullName evidence="1">Branched-subunit amino acid aminotransferase/4-amino-4-deoxychorismate lyase</fullName>
    </submittedName>
</protein>
<reference evidence="1 2" key="1">
    <citation type="submission" date="2020-08" db="EMBL/GenBank/DDBJ databases">
        <title>Sequencing the genomes of 1000 actinobacteria strains.</title>
        <authorList>
            <person name="Klenk H.-P."/>
        </authorList>
    </citation>
    <scope>NUCLEOTIDE SEQUENCE [LARGE SCALE GENOMIC DNA]</scope>
    <source>
        <strain evidence="1 2">DSM 28967</strain>
    </source>
</reference>